<evidence type="ECO:0000313" key="6">
    <source>
        <dbReference type="Proteomes" id="UP000799302"/>
    </source>
</evidence>
<dbReference type="SUPFAM" id="SSF47874">
    <property type="entry name" value="Annexin"/>
    <property type="match status" value="1"/>
</dbReference>
<dbReference type="InterPro" id="IPR018252">
    <property type="entry name" value="Annexin_repeat_CS"/>
</dbReference>
<dbReference type="GO" id="GO:0005544">
    <property type="term" value="F:calcium-dependent phospholipid binding"/>
    <property type="evidence" value="ECO:0007669"/>
    <property type="project" value="UniProtKB-KW"/>
</dbReference>
<accession>A0A6A6ULK8</accession>
<dbReference type="GO" id="GO:0005634">
    <property type="term" value="C:nucleus"/>
    <property type="evidence" value="ECO:0007669"/>
    <property type="project" value="TreeGrafter"/>
</dbReference>
<keyword evidence="6" id="KW-1185">Reference proteome</keyword>
<dbReference type="PANTHER" id="PTHR10502">
    <property type="entry name" value="ANNEXIN"/>
    <property type="match status" value="1"/>
</dbReference>
<dbReference type="PRINTS" id="PR01813">
    <property type="entry name" value="ANNEXINFUNGI"/>
</dbReference>
<dbReference type="InterPro" id="IPR018502">
    <property type="entry name" value="Annexin_repeat"/>
</dbReference>
<sequence length="300" mass="34417">MKGFGTDEAKLIAALVQVPDAPHMLKLRHTYDDRFRRNLLKDIESETSGYFRMGLLALARGPLLQDCWQIDHAIRGAGTKEALLNDVVLGRSNADIHAIKECYQNWLHKDLAKEIREDLSMKTKTLFEMVLEGRRAEESAPVHPHEVEQNVDRLQQATEGTKFGTNQEIVSQIMAHASSGMIRAMNVRYEAKFRKNLDTLFDKNFSGHMRDALRLMAARAADPVKSDADQLELSMKGMGTKDEQLVTRMVRAHWNREHMRQVKIAYRKFHHRELKQRVEGETSGDYKSGDYKRLLVALCD</sequence>
<dbReference type="SMART" id="SM00335">
    <property type="entry name" value="ANX"/>
    <property type="match status" value="3"/>
</dbReference>
<evidence type="ECO:0000256" key="2">
    <source>
        <dbReference type="ARBA" id="ARBA00022737"/>
    </source>
</evidence>
<dbReference type="Pfam" id="PF00191">
    <property type="entry name" value="Annexin"/>
    <property type="match status" value="3"/>
</dbReference>
<dbReference type="Gene3D" id="1.10.220.10">
    <property type="entry name" value="Annexin"/>
    <property type="match status" value="4"/>
</dbReference>
<keyword evidence="4" id="KW-0111">Calcium/phospholipid-binding</keyword>
<dbReference type="GO" id="GO:0005886">
    <property type="term" value="C:plasma membrane"/>
    <property type="evidence" value="ECO:0007669"/>
    <property type="project" value="TreeGrafter"/>
</dbReference>
<dbReference type="PROSITE" id="PS51897">
    <property type="entry name" value="ANNEXIN_2"/>
    <property type="match status" value="3"/>
</dbReference>
<dbReference type="InterPro" id="IPR009117">
    <property type="entry name" value="ANX14"/>
</dbReference>
<evidence type="ECO:0000256" key="3">
    <source>
        <dbReference type="ARBA" id="ARBA00023216"/>
    </source>
</evidence>
<evidence type="ECO:0000313" key="5">
    <source>
        <dbReference type="EMBL" id="KAF2672556.1"/>
    </source>
</evidence>
<evidence type="ECO:0000256" key="4">
    <source>
        <dbReference type="RuleBase" id="RU003540"/>
    </source>
</evidence>
<comment type="domain">
    <text evidence="4">A pair of annexin repeats may form one binding site for calcium and phospholipid.</text>
</comment>
<dbReference type="GO" id="GO:0012506">
    <property type="term" value="C:vesicle membrane"/>
    <property type="evidence" value="ECO:0007669"/>
    <property type="project" value="TreeGrafter"/>
</dbReference>
<keyword evidence="2 4" id="KW-0677">Repeat</keyword>
<dbReference type="InterPro" id="IPR001464">
    <property type="entry name" value="Annexin"/>
</dbReference>
<dbReference type="AlphaFoldDB" id="A0A6A6ULK8"/>
<keyword evidence="4" id="KW-0106">Calcium</keyword>
<dbReference type="PRINTS" id="PR00196">
    <property type="entry name" value="ANNEXIN"/>
</dbReference>
<dbReference type="PANTHER" id="PTHR10502:SF102">
    <property type="entry name" value="ANNEXIN B11"/>
    <property type="match status" value="1"/>
</dbReference>
<keyword evidence="3 4" id="KW-0041">Annexin</keyword>
<gene>
    <name evidence="5" type="ORF">BT63DRAFT_130643</name>
</gene>
<dbReference type="OrthoDB" id="37886at2759"/>
<dbReference type="GO" id="GO:0005509">
    <property type="term" value="F:calcium ion binding"/>
    <property type="evidence" value="ECO:0007669"/>
    <property type="project" value="InterPro"/>
</dbReference>
<dbReference type="GO" id="GO:0005737">
    <property type="term" value="C:cytoplasm"/>
    <property type="evidence" value="ECO:0007669"/>
    <property type="project" value="TreeGrafter"/>
</dbReference>
<dbReference type="PROSITE" id="PS00223">
    <property type="entry name" value="ANNEXIN_1"/>
    <property type="match status" value="1"/>
</dbReference>
<name>A0A6A6ULK8_9PEZI</name>
<evidence type="ECO:0000256" key="1">
    <source>
        <dbReference type="ARBA" id="ARBA00007831"/>
    </source>
</evidence>
<dbReference type="EMBL" id="MU004231">
    <property type="protein sequence ID" value="KAF2672556.1"/>
    <property type="molecule type" value="Genomic_DNA"/>
</dbReference>
<organism evidence="5 6">
    <name type="scientific">Microthyrium microscopicum</name>
    <dbReference type="NCBI Taxonomy" id="703497"/>
    <lineage>
        <taxon>Eukaryota</taxon>
        <taxon>Fungi</taxon>
        <taxon>Dikarya</taxon>
        <taxon>Ascomycota</taxon>
        <taxon>Pezizomycotina</taxon>
        <taxon>Dothideomycetes</taxon>
        <taxon>Dothideomycetes incertae sedis</taxon>
        <taxon>Microthyriales</taxon>
        <taxon>Microthyriaceae</taxon>
        <taxon>Microthyrium</taxon>
    </lineage>
</organism>
<proteinExistence type="inferred from homology"/>
<protein>
    <recommendedName>
        <fullName evidence="4">Annexin</fullName>
    </recommendedName>
</protein>
<reference evidence="5" key="1">
    <citation type="journal article" date="2020" name="Stud. Mycol.">
        <title>101 Dothideomycetes genomes: a test case for predicting lifestyles and emergence of pathogens.</title>
        <authorList>
            <person name="Haridas S."/>
            <person name="Albert R."/>
            <person name="Binder M."/>
            <person name="Bloem J."/>
            <person name="Labutti K."/>
            <person name="Salamov A."/>
            <person name="Andreopoulos B."/>
            <person name="Baker S."/>
            <person name="Barry K."/>
            <person name="Bills G."/>
            <person name="Bluhm B."/>
            <person name="Cannon C."/>
            <person name="Castanera R."/>
            <person name="Culley D."/>
            <person name="Daum C."/>
            <person name="Ezra D."/>
            <person name="Gonzalez J."/>
            <person name="Henrissat B."/>
            <person name="Kuo A."/>
            <person name="Liang C."/>
            <person name="Lipzen A."/>
            <person name="Lutzoni F."/>
            <person name="Magnuson J."/>
            <person name="Mondo S."/>
            <person name="Nolan M."/>
            <person name="Ohm R."/>
            <person name="Pangilinan J."/>
            <person name="Park H.-J."/>
            <person name="Ramirez L."/>
            <person name="Alfaro M."/>
            <person name="Sun H."/>
            <person name="Tritt A."/>
            <person name="Yoshinaga Y."/>
            <person name="Zwiers L.-H."/>
            <person name="Turgeon B."/>
            <person name="Goodwin S."/>
            <person name="Spatafora J."/>
            <person name="Crous P."/>
            <person name="Grigoriev I."/>
        </authorList>
    </citation>
    <scope>NUCLEOTIDE SEQUENCE</scope>
    <source>
        <strain evidence="5">CBS 115976</strain>
    </source>
</reference>
<dbReference type="Proteomes" id="UP000799302">
    <property type="component" value="Unassembled WGS sequence"/>
</dbReference>
<dbReference type="InterPro" id="IPR037104">
    <property type="entry name" value="Annexin_sf"/>
</dbReference>
<dbReference type="GO" id="GO:0001786">
    <property type="term" value="F:phosphatidylserine binding"/>
    <property type="evidence" value="ECO:0007669"/>
    <property type="project" value="TreeGrafter"/>
</dbReference>
<comment type="similarity">
    <text evidence="1 4">Belongs to the annexin family.</text>
</comment>